<evidence type="ECO:0000313" key="1">
    <source>
        <dbReference type="EMBL" id="MBK3517715.1"/>
    </source>
</evidence>
<sequence>MDKPRIIEKYESIKEHQEQLAKEEGKELVYDIESEMQQDYNDIMSGKRLSFGNKHKLKNLAKAQELQYGLEFLKTQKKTTNSKSIEQATIRQTAIALYFMRKAEKFPKKSGSYKTDANFLFYLTGVNPDKMRKLISNPFARPDNSQKQAINALIKDIQSVRVQFELIQFQTGITLVDQKLQELENDLESF</sequence>
<organism evidence="1 2">
    <name type="scientific">Carboxylicivirga marina</name>
    <dbReference type="NCBI Taxonomy" id="2800988"/>
    <lineage>
        <taxon>Bacteria</taxon>
        <taxon>Pseudomonadati</taxon>
        <taxon>Bacteroidota</taxon>
        <taxon>Bacteroidia</taxon>
        <taxon>Marinilabiliales</taxon>
        <taxon>Marinilabiliaceae</taxon>
        <taxon>Carboxylicivirga</taxon>
    </lineage>
</organism>
<accession>A0ABS1HJD5</accession>
<gene>
    <name evidence="1" type="ORF">JIV24_10270</name>
</gene>
<reference evidence="1 2" key="1">
    <citation type="submission" date="2021-01" db="EMBL/GenBank/DDBJ databases">
        <title>Carboxyliciviraga sp.nov., isolated from coastal sediments.</title>
        <authorList>
            <person name="Lu D."/>
            <person name="Zhang T."/>
        </authorList>
    </citation>
    <scope>NUCLEOTIDE SEQUENCE [LARGE SCALE GENOMIC DNA]</scope>
    <source>
        <strain evidence="1 2">N1Y132</strain>
    </source>
</reference>
<dbReference type="Proteomes" id="UP000605676">
    <property type="component" value="Unassembled WGS sequence"/>
</dbReference>
<dbReference type="EMBL" id="JAENRR010000020">
    <property type="protein sequence ID" value="MBK3517715.1"/>
    <property type="molecule type" value="Genomic_DNA"/>
</dbReference>
<keyword evidence="2" id="KW-1185">Reference proteome</keyword>
<name>A0ABS1HJD5_9BACT</name>
<evidence type="ECO:0000313" key="2">
    <source>
        <dbReference type="Proteomes" id="UP000605676"/>
    </source>
</evidence>
<dbReference type="RefSeq" id="WP_200464941.1">
    <property type="nucleotide sequence ID" value="NZ_JAENRR010000020.1"/>
</dbReference>
<protein>
    <submittedName>
        <fullName evidence="1">Uncharacterized protein</fullName>
    </submittedName>
</protein>
<proteinExistence type="predicted"/>
<comment type="caution">
    <text evidence="1">The sequence shown here is derived from an EMBL/GenBank/DDBJ whole genome shotgun (WGS) entry which is preliminary data.</text>
</comment>